<feature type="domain" description="Alcohol dehydrogenase-like C-terminal" evidence="6">
    <location>
        <begin position="176"/>
        <end position="275"/>
    </location>
</feature>
<dbReference type="Gene3D" id="3.90.180.10">
    <property type="entry name" value="Medium-chain alcohol dehydrogenases, catalytic domain"/>
    <property type="match status" value="1"/>
</dbReference>
<evidence type="ECO:0000313" key="8">
    <source>
        <dbReference type="EMBL" id="KHN32265.1"/>
    </source>
</evidence>
<sequence>MTIKKKELTDNCERNEMKEPTWAEIIGEAVIVVNNSNGVVVSQNALNGIQDYSGEIVGEVTEVGSKVDQFKVGDKVAVGCLVGSCKSCQNCVNNVENYCQQNIPTYGAKYVDGTITYGGFSDFMVADEHFVVSIPSDLPLDIAAPLLCAGITVYGPLRYLGLHKPDMHLGVVGLGGLGHLAVKFAKALGLKVTVISTSPNKKKETIQNLGADSFVVSRDQDQMQAAMCTLDGIIGTVSAVHPLMPLIDMLKCHGKLVMVGTPEKPLELLLPSLIMAG</sequence>
<evidence type="ECO:0000259" key="6">
    <source>
        <dbReference type="Pfam" id="PF00107"/>
    </source>
</evidence>
<gene>
    <name evidence="8" type="ORF">glysoja_039291</name>
</gene>
<keyword evidence="3" id="KW-0479">Metal-binding</keyword>
<dbReference type="EC" id="1.1.1.195" evidence="8"/>
<dbReference type="SUPFAM" id="SSF50129">
    <property type="entry name" value="GroES-like"/>
    <property type="match status" value="1"/>
</dbReference>
<comment type="similarity">
    <text evidence="2">Belongs to the zinc-containing alcohol dehydrogenase family.</text>
</comment>
<evidence type="ECO:0000259" key="7">
    <source>
        <dbReference type="Pfam" id="PF08240"/>
    </source>
</evidence>
<evidence type="ECO:0000256" key="2">
    <source>
        <dbReference type="ARBA" id="ARBA00008072"/>
    </source>
</evidence>
<dbReference type="EMBL" id="KN650266">
    <property type="protein sequence ID" value="KHN32265.1"/>
    <property type="molecule type" value="Genomic_DNA"/>
</dbReference>
<dbReference type="InterPro" id="IPR036291">
    <property type="entry name" value="NAD(P)-bd_dom_sf"/>
</dbReference>
<dbReference type="Pfam" id="PF08240">
    <property type="entry name" value="ADH_N"/>
    <property type="match status" value="1"/>
</dbReference>
<dbReference type="FunFam" id="3.40.50.720:FF:000022">
    <property type="entry name" value="Cinnamyl alcohol dehydrogenase"/>
    <property type="match status" value="1"/>
</dbReference>
<dbReference type="GO" id="GO:0045551">
    <property type="term" value="F:cinnamyl-alcohol dehydrogenase activity"/>
    <property type="evidence" value="ECO:0007669"/>
    <property type="project" value="UniProtKB-EC"/>
</dbReference>
<proteinExistence type="inferred from homology"/>
<evidence type="ECO:0000256" key="3">
    <source>
        <dbReference type="ARBA" id="ARBA00022723"/>
    </source>
</evidence>
<evidence type="ECO:0000256" key="4">
    <source>
        <dbReference type="ARBA" id="ARBA00022833"/>
    </source>
</evidence>
<dbReference type="PANTHER" id="PTHR42683">
    <property type="entry name" value="ALDEHYDE REDUCTASE"/>
    <property type="match status" value="1"/>
</dbReference>
<keyword evidence="5 8" id="KW-0560">Oxidoreductase</keyword>
<protein>
    <submittedName>
        <fullName evidence="8">Putative mannitol dehydrogenase</fullName>
        <ecNumber evidence="8">1.1.1.195</ecNumber>
    </submittedName>
</protein>
<comment type="cofactor">
    <cofactor evidence="1">
        <name>Zn(2+)</name>
        <dbReference type="ChEBI" id="CHEBI:29105"/>
    </cofactor>
</comment>
<dbReference type="GO" id="GO:0046872">
    <property type="term" value="F:metal ion binding"/>
    <property type="evidence" value="ECO:0007669"/>
    <property type="project" value="UniProtKB-KW"/>
</dbReference>
<dbReference type="Proteomes" id="UP000053555">
    <property type="component" value="Unassembled WGS sequence"/>
</dbReference>
<dbReference type="InterPro" id="IPR013154">
    <property type="entry name" value="ADH-like_N"/>
</dbReference>
<dbReference type="InterPro" id="IPR047109">
    <property type="entry name" value="CAD-like"/>
</dbReference>
<dbReference type="InterPro" id="IPR013149">
    <property type="entry name" value="ADH-like_C"/>
</dbReference>
<name>A0A0B2RGA1_GLYSO</name>
<organism evidence="8">
    <name type="scientific">Glycine soja</name>
    <name type="common">Wild soybean</name>
    <dbReference type="NCBI Taxonomy" id="3848"/>
    <lineage>
        <taxon>Eukaryota</taxon>
        <taxon>Viridiplantae</taxon>
        <taxon>Streptophyta</taxon>
        <taxon>Embryophyta</taxon>
        <taxon>Tracheophyta</taxon>
        <taxon>Spermatophyta</taxon>
        <taxon>Magnoliopsida</taxon>
        <taxon>eudicotyledons</taxon>
        <taxon>Gunneridae</taxon>
        <taxon>Pentapetalae</taxon>
        <taxon>rosids</taxon>
        <taxon>fabids</taxon>
        <taxon>Fabales</taxon>
        <taxon>Fabaceae</taxon>
        <taxon>Papilionoideae</taxon>
        <taxon>50 kb inversion clade</taxon>
        <taxon>NPAAA clade</taxon>
        <taxon>indigoferoid/millettioid clade</taxon>
        <taxon>Phaseoleae</taxon>
        <taxon>Glycine</taxon>
        <taxon>Glycine subgen. Soja</taxon>
    </lineage>
</organism>
<dbReference type="SUPFAM" id="SSF51735">
    <property type="entry name" value="NAD(P)-binding Rossmann-fold domains"/>
    <property type="match status" value="1"/>
</dbReference>
<accession>A0A0B2RGA1</accession>
<evidence type="ECO:0000256" key="1">
    <source>
        <dbReference type="ARBA" id="ARBA00001947"/>
    </source>
</evidence>
<dbReference type="InterPro" id="IPR011032">
    <property type="entry name" value="GroES-like_sf"/>
</dbReference>
<dbReference type="Pfam" id="PF00107">
    <property type="entry name" value="ADH_zinc_N"/>
    <property type="match status" value="1"/>
</dbReference>
<reference evidence="8" key="1">
    <citation type="submission" date="2014-07" db="EMBL/GenBank/DDBJ databases">
        <title>Identification of a novel salt tolerance gene in wild soybean by whole-genome sequencing.</title>
        <authorList>
            <person name="Lam H.-M."/>
            <person name="Qi X."/>
            <person name="Li M.-W."/>
            <person name="Liu X."/>
            <person name="Xie M."/>
            <person name="Ni M."/>
            <person name="Xu X."/>
        </authorList>
    </citation>
    <scope>NUCLEOTIDE SEQUENCE [LARGE SCALE GENOMIC DNA]</scope>
    <source>
        <tissue evidence="8">Root</tissue>
    </source>
</reference>
<evidence type="ECO:0000256" key="5">
    <source>
        <dbReference type="ARBA" id="ARBA00023002"/>
    </source>
</evidence>
<dbReference type="Gene3D" id="3.40.50.720">
    <property type="entry name" value="NAD(P)-binding Rossmann-like Domain"/>
    <property type="match status" value="1"/>
</dbReference>
<feature type="domain" description="Alcohol dehydrogenase-like N-terminal" evidence="7">
    <location>
        <begin position="54"/>
        <end position="135"/>
    </location>
</feature>
<keyword evidence="4" id="KW-0862">Zinc</keyword>
<dbReference type="AlphaFoldDB" id="A0A0B2RGA1"/>